<dbReference type="InterPro" id="IPR038765">
    <property type="entry name" value="Papain-like_cys_pep_sf"/>
</dbReference>
<reference evidence="2" key="2">
    <citation type="submission" date="2025-08" db="UniProtKB">
        <authorList>
            <consortium name="Ensembl"/>
        </authorList>
    </citation>
    <scope>IDENTIFICATION</scope>
</reference>
<evidence type="ECO:0000256" key="1">
    <source>
        <dbReference type="SAM" id="MobiDB-lite"/>
    </source>
</evidence>
<reference evidence="3" key="1">
    <citation type="submission" date="2018-06" db="EMBL/GenBank/DDBJ databases">
        <title>Genome assembly of Danube salmon.</title>
        <authorList>
            <person name="Macqueen D.J."/>
            <person name="Gundappa M.K."/>
        </authorList>
    </citation>
    <scope>NUCLEOTIDE SEQUENCE [LARGE SCALE GENOMIC DNA]</scope>
</reference>
<dbReference type="STRING" id="62062.ENSHHUP00000017637"/>
<accession>A0A4W5KMB2</accession>
<organism evidence="2 3">
    <name type="scientific">Hucho hucho</name>
    <name type="common">huchen</name>
    <dbReference type="NCBI Taxonomy" id="62062"/>
    <lineage>
        <taxon>Eukaryota</taxon>
        <taxon>Metazoa</taxon>
        <taxon>Chordata</taxon>
        <taxon>Craniata</taxon>
        <taxon>Vertebrata</taxon>
        <taxon>Euteleostomi</taxon>
        <taxon>Actinopterygii</taxon>
        <taxon>Neopterygii</taxon>
        <taxon>Teleostei</taxon>
        <taxon>Protacanthopterygii</taxon>
        <taxon>Salmoniformes</taxon>
        <taxon>Salmonidae</taxon>
        <taxon>Salmoninae</taxon>
        <taxon>Hucho</taxon>
    </lineage>
</organism>
<name>A0A4W5KMB2_9TELE</name>
<evidence type="ECO:0000313" key="2">
    <source>
        <dbReference type="Ensembl" id="ENSHHUP00000017637.1"/>
    </source>
</evidence>
<reference evidence="2" key="3">
    <citation type="submission" date="2025-09" db="UniProtKB">
        <authorList>
            <consortium name="Ensembl"/>
        </authorList>
    </citation>
    <scope>IDENTIFICATION</scope>
</reference>
<dbReference type="InterPro" id="IPR036985">
    <property type="entry name" value="Transglutaminase-like_sf"/>
</dbReference>
<protein>
    <submittedName>
        <fullName evidence="2">Uncharacterized protein</fullName>
    </submittedName>
</protein>
<dbReference type="GO" id="GO:0003810">
    <property type="term" value="F:protein-glutamine gamma-glutamyltransferase activity"/>
    <property type="evidence" value="ECO:0007669"/>
    <property type="project" value="TreeGrafter"/>
</dbReference>
<dbReference type="Proteomes" id="UP000314982">
    <property type="component" value="Unassembled WGS sequence"/>
</dbReference>
<dbReference type="Ensembl" id="ENSHHUT00000018277.1">
    <property type="protein sequence ID" value="ENSHHUP00000017637.1"/>
    <property type="gene ID" value="ENSHHUG00000010979.1"/>
</dbReference>
<dbReference type="Gene3D" id="3.90.260.10">
    <property type="entry name" value="Transglutaminase-like"/>
    <property type="match status" value="1"/>
</dbReference>
<dbReference type="InterPro" id="IPR050779">
    <property type="entry name" value="Transglutaminase"/>
</dbReference>
<proteinExistence type="predicted"/>
<dbReference type="PANTHER" id="PTHR11590:SF6">
    <property type="entry name" value="PROTEIN-GLUTAMINE GAMMA-GLUTAMYLTRANSFERASE 2"/>
    <property type="match status" value="1"/>
</dbReference>
<dbReference type="SUPFAM" id="SSF54001">
    <property type="entry name" value="Cysteine proteinases"/>
    <property type="match status" value="1"/>
</dbReference>
<dbReference type="GeneTree" id="ENSGT01050000244866"/>
<sequence length="135" mass="14748">MKFEDDIVDICLKLLVMCQRPCGRLLCNPIYVSRVVSAMISANNDRGVLMGRWDGQYVGGIFPTHWNGSVEVLRRWLKYGSHPVKYGQCWGFAGVMCTGRPSLSLNPLDIAAGSRGAEGAAAPPEKSPAKHLSNI</sequence>
<feature type="region of interest" description="Disordered" evidence="1">
    <location>
        <begin position="116"/>
        <end position="135"/>
    </location>
</feature>
<keyword evidence="3" id="KW-1185">Reference proteome</keyword>
<dbReference type="GO" id="GO:0005739">
    <property type="term" value="C:mitochondrion"/>
    <property type="evidence" value="ECO:0007669"/>
    <property type="project" value="TreeGrafter"/>
</dbReference>
<evidence type="ECO:0000313" key="3">
    <source>
        <dbReference type="Proteomes" id="UP000314982"/>
    </source>
</evidence>
<dbReference type="PANTHER" id="PTHR11590">
    <property type="entry name" value="PROTEIN-GLUTAMINE GAMMA-GLUTAMYLTRANSFERASE"/>
    <property type="match status" value="1"/>
</dbReference>
<dbReference type="AlphaFoldDB" id="A0A4W5KMB2"/>